<evidence type="ECO:0000256" key="10">
    <source>
        <dbReference type="ARBA" id="ARBA00022679"/>
    </source>
</evidence>
<keyword evidence="21" id="KW-1185">Reference proteome</keyword>
<dbReference type="GO" id="GO:0004605">
    <property type="term" value="F:phosphatidate cytidylyltransferase activity"/>
    <property type="evidence" value="ECO:0007669"/>
    <property type="project" value="UniProtKB-EC"/>
</dbReference>
<keyword evidence="9" id="KW-0444">Lipid biosynthesis</keyword>
<dbReference type="RefSeq" id="WP_228126723.1">
    <property type="nucleotide sequence ID" value="NZ_CP013244.1"/>
</dbReference>
<dbReference type="PROSITE" id="PS01315">
    <property type="entry name" value="CDS"/>
    <property type="match status" value="1"/>
</dbReference>
<keyword evidence="17" id="KW-1208">Phospholipid metabolism</keyword>
<evidence type="ECO:0000256" key="13">
    <source>
        <dbReference type="ARBA" id="ARBA00022989"/>
    </source>
</evidence>
<organism evidence="20 21">
    <name type="scientific">Candidatus Viadribacter manganicus</name>
    <dbReference type="NCBI Taxonomy" id="1759059"/>
    <lineage>
        <taxon>Bacteria</taxon>
        <taxon>Pseudomonadati</taxon>
        <taxon>Pseudomonadota</taxon>
        <taxon>Alphaproteobacteria</taxon>
        <taxon>Hyphomonadales</taxon>
        <taxon>Hyphomonadaceae</taxon>
        <taxon>Candidatus Viadribacter</taxon>
    </lineage>
</organism>
<feature type="transmembrane region" description="Helical" evidence="19">
    <location>
        <begin position="48"/>
        <end position="77"/>
    </location>
</feature>
<feature type="transmembrane region" description="Helical" evidence="19">
    <location>
        <begin position="89"/>
        <end position="111"/>
    </location>
</feature>
<evidence type="ECO:0000256" key="17">
    <source>
        <dbReference type="ARBA" id="ARBA00023264"/>
    </source>
</evidence>
<keyword evidence="10 18" id="KW-0808">Transferase</keyword>
<sequence length="263" mass="27190">MSGLVLASLGVAAAFAGGPWLAAACGAAVVAMSYEWARMSEPGAFTPAFMFSLAGSLGAVMFSSWQYLTFAFFWMVACAIASATRRRSIAGFIETAGGAIYIGLPCALFVWLRDRGPEGLETILALFAIIWAADIFAYFGGKLIGGPKIARGLSPNKTWSGIIAGTFAGAAAGLGCGLLFQADATLRLPWVIIGALVAFSGLMGDLFESFLKRRFGVKDASKLIPGHGGVLDRIDSLMAATLLVGAALAFGPGATALLFGRGI</sequence>
<evidence type="ECO:0000256" key="2">
    <source>
        <dbReference type="ARBA" id="ARBA00004651"/>
    </source>
</evidence>
<evidence type="ECO:0000256" key="9">
    <source>
        <dbReference type="ARBA" id="ARBA00022516"/>
    </source>
</evidence>
<keyword evidence="14" id="KW-0443">Lipid metabolism</keyword>
<keyword evidence="16" id="KW-0594">Phospholipid biosynthesis</keyword>
<evidence type="ECO:0000256" key="14">
    <source>
        <dbReference type="ARBA" id="ARBA00023098"/>
    </source>
</evidence>
<keyword evidence="8" id="KW-1003">Cell membrane</keyword>
<feature type="transmembrane region" description="Helical" evidence="19">
    <location>
        <begin position="123"/>
        <end position="141"/>
    </location>
</feature>
<dbReference type="PANTHER" id="PTHR46382:SF1">
    <property type="entry name" value="PHOSPHATIDATE CYTIDYLYLTRANSFERASE"/>
    <property type="match status" value="1"/>
</dbReference>
<dbReference type="GO" id="GO:0005886">
    <property type="term" value="C:plasma membrane"/>
    <property type="evidence" value="ECO:0007669"/>
    <property type="project" value="UniProtKB-SubCell"/>
</dbReference>
<protein>
    <recommendedName>
        <fullName evidence="7 18">Phosphatidate cytidylyltransferase</fullName>
        <ecNumber evidence="6 18">2.7.7.41</ecNumber>
    </recommendedName>
</protein>
<feature type="transmembrane region" description="Helical" evidence="19">
    <location>
        <begin position="162"/>
        <end position="182"/>
    </location>
</feature>
<gene>
    <name evidence="20" type="ORF">ATE48_00750</name>
</gene>
<evidence type="ECO:0000256" key="3">
    <source>
        <dbReference type="ARBA" id="ARBA00005119"/>
    </source>
</evidence>
<evidence type="ECO:0000256" key="6">
    <source>
        <dbReference type="ARBA" id="ARBA00012487"/>
    </source>
</evidence>
<dbReference type="GO" id="GO:0016024">
    <property type="term" value="P:CDP-diacylglycerol biosynthetic process"/>
    <property type="evidence" value="ECO:0007669"/>
    <property type="project" value="UniProtKB-UniPathway"/>
</dbReference>
<reference evidence="20 21" key="1">
    <citation type="submission" date="2015-11" db="EMBL/GenBank/DDBJ databases">
        <title>Whole-Genome Sequence of Candidatus Oderbacter manganicum from the National Park Lower Oder Valley, Germany.</title>
        <authorList>
            <person name="Braun B."/>
            <person name="Liere K."/>
            <person name="Szewzyk U."/>
        </authorList>
    </citation>
    <scope>NUCLEOTIDE SEQUENCE [LARGE SCALE GENOMIC DNA]</scope>
    <source>
        <strain evidence="20 21">OTSz_A_272</strain>
    </source>
</reference>
<dbReference type="FunCoup" id="A0A1B1ADC7">
    <property type="interactions" value="424"/>
</dbReference>
<dbReference type="UniPathway" id="UPA00557">
    <property type="reaction ID" value="UER00614"/>
</dbReference>
<dbReference type="Proteomes" id="UP000092498">
    <property type="component" value="Chromosome"/>
</dbReference>
<comment type="pathway">
    <text evidence="3 18">Phospholipid metabolism; CDP-diacylglycerol biosynthesis; CDP-diacylglycerol from sn-glycerol 3-phosphate: step 3/3.</text>
</comment>
<feature type="transmembrane region" description="Helical" evidence="19">
    <location>
        <begin position="188"/>
        <end position="207"/>
    </location>
</feature>
<comment type="similarity">
    <text evidence="5 18">Belongs to the CDS family.</text>
</comment>
<comment type="pathway">
    <text evidence="4">Lipid metabolism.</text>
</comment>
<keyword evidence="13 19" id="KW-1133">Transmembrane helix</keyword>
<dbReference type="Pfam" id="PF01148">
    <property type="entry name" value="CTP_transf_1"/>
    <property type="match status" value="1"/>
</dbReference>
<evidence type="ECO:0000256" key="19">
    <source>
        <dbReference type="SAM" id="Phobius"/>
    </source>
</evidence>
<evidence type="ECO:0000256" key="16">
    <source>
        <dbReference type="ARBA" id="ARBA00023209"/>
    </source>
</evidence>
<accession>A0A1B1ADC7</accession>
<evidence type="ECO:0000313" key="21">
    <source>
        <dbReference type="Proteomes" id="UP000092498"/>
    </source>
</evidence>
<evidence type="ECO:0000256" key="8">
    <source>
        <dbReference type="ARBA" id="ARBA00022475"/>
    </source>
</evidence>
<dbReference type="PANTHER" id="PTHR46382">
    <property type="entry name" value="PHOSPHATIDATE CYTIDYLYLTRANSFERASE"/>
    <property type="match status" value="1"/>
</dbReference>
<proteinExistence type="inferred from homology"/>
<evidence type="ECO:0000256" key="5">
    <source>
        <dbReference type="ARBA" id="ARBA00010185"/>
    </source>
</evidence>
<dbReference type="KEGG" id="cbot:ATE48_00750"/>
<evidence type="ECO:0000256" key="15">
    <source>
        <dbReference type="ARBA" id="ARBA00023136"/>
    </source>
</evidence>
<dbReference type="EMBL" id="CP013244">
    <property type="protein sequence ID" value="ANP44554.1"/>
    <property type="molecule type" value="Genomic_DNA"/>
</dbReference>
<evidence type="ECO:0000256" key="1">
    <source>
        <dbReference type="ARBA" id="ARBA00001698"/>
    </source>
</evidence>
<evidence type="ECO:0000313" key="20">
    <source>
        <dbReference type="EMBL" id="ANP44554.1"/>
    </source>
</evidence>
<evidence type="ECO:0000256" key="7">
    <source>
        <dbReference type="ARBA" id="ARBA00019373"/>
    </source>
</evidence>
<evidence type="ECO:0000256" key="4">
    <source>
        <dbReference type="ARBA" id="ARBA00005189"/>
    </source>
</evidence>
<keyword evidence="11 18" id="KW-0812">Transmembrane</keyword>
<feature type="transmembrane region" description="Helical" evidence="19">
    <location>
        <begin position="237"/>
        <end position="259"/>
    </location>
</feature>
<dbReference type="InParanoid" id="A0A1B1ADC7"/>
<comment type="subcellular location">
    <subcellularLocation>
        <location evidence="2">Cell membrane</location>
        <topology evidence="2">Multi-pass membrane protein</topology>
    </subcellularLocation>
</comment>
<comment type="catalytic activity">
    <reaction evidence="1 18">
        <text>a 1,2-diacyl-sn-glycero-3-phosphate + CTP + H(+) = a CDP-1,2-diacyl-sn-glycerol + diphosphate</text>
        <dbReference type="Rhea" id="RHEA:16229"/>
        <dbReference type="ChEBI" id="CHEBI:15378"/>
        <dbReference type="ChEBI" id="CHEBI:33019"/>
        <dbReference type="ChEBI" id="CHEBI:37563"/>
        <dbReference type="ChEBI" id="CHEBI:58332"/>
        <dbReference type="ChEBI" id="CHEBI:58608"/>
        <dbReference type="EC" id="2.7.7.41"/>
    </reaction>
</comment>
<keyword evidence="15 19" id="KW-0472">Membrane</keyword>
<dbReference type="InterPro" id="IPR000374">
    <property type="entry name" value="PC_trans"/>
</dbReference>
<dbReference type="AlphaFoldDB" id="A0A1B1ADC7"/>
<evidence type="ECO:0000256" key="12">
    <source>
        <dbReference type="ARBA" id="ARBA00022695"/>
    </source>
</evidence>
<dbReference type="EC" id="2.7.7.41" evidence="6 18"/>
<evidence type="ECO:0000256" key="18">
    <source>
        <dbReference type="RuleBase" id="RU003938"/>
    </source>
</evidence>
<evidence type="ECO:0000256" key="11">
    <source>
        <dbReference type="ARBA" id="ARBA00022692"/>
    </source>
</evidence>
<keyword evidence="12 18" id="KW-0548">Nucleotidyltransferase</keyword>
<dbReference type="STRING" id="1759059.ATE48_00750"/>
<name>A0A1B1ADC7_9PROT</name>